<dbReference type="Pfam" id="PF01755">
    <property type="entry name" value="Glyco_transf_25"/>
    <property type="match status" value="1"/>
</dbReference>
<accession>A0A2S4W9J3</accession>
<dbReference type="GO" id="GO:0006260">
    <property type="term" value="P:DNA replication"/>
    <property type="evidence" value="ECO:0007669"/>
    <property type="project" value="TreeGrafter"/>
</dbReference>
<dbReference type="GO" id="GO:0006289">
    <property type="term" value="P:nucleotide-excision repair"/>
    <property type="evidence" value="ECO:0007669"/>
    <property type="project" value="TreeGrafter"/>
</dbReference>
<dbReference type="PANTHER" id="PTHR15114:SF1">
    <property type="entry name" value="REPLICATION PROTEIN A 14 KDA SUBUNIT"/>
    <property type="match status" value="1"/>
</dbReference>
<evidence type="ECO:0000313" key="2">
    <source>
        <dbReference type="EMBL" id="POW18418.1"/>
    </source>
</evidence>
<reference evidence="3" key="2">
    <citation type="journal article" date="2018" name="BMC Genomics">
        <title>Genomic insights into host adaptation between the wheat stripe rust pathogen (Puccinia striiformis f. sp. tritici) and the barley stripe rust pathogen (Puccinia striiformis f. sp. hordei).</title>
        <authorList>
            <person name="Xia C."/>
            <person name="Wang M."/>
            <person name="Yin C."/>
            <person name="Cornejo O.E."/>
            <person name="Hulbert S.H."/>
            <person name="Chen X."/>
        </authorList>
    </citation>
    <scope>NUCLEOTIDE SEQUENCE [LARGE SCALE GENOMIC DNA]</scope>
    <source>
        <strain evidence="3">93TX-2</strain>
    </source>
</reference>
<protein>
    <recommendedName>
        <fullName evidence="1">Glycosyl transferase family 25 domain-containing protein</fullName>
    </recommendedName>
</protein>
<keyword evidence="3" id="KW-1185">Reference proteome</keyword>
<dbReference type="AlphaFoldDB" id="A0A2S4W9J3"/>
<proteinExistence type="predicted"/>
<reference evidence="3" key="3">
    <citation type="journal article" date="2018" name="Mol. Plant Microbe Interact.">
        <title>Genome sequence resources for the wheat stripe rust pathogen (Puccinia striiformis f. sp. tritici) and the barley stripe rust pathogen (Puccinia striiformis f. sp. hordei).</title>
        <authorList>
            <person name="Xia C."/>
            <person name="Wang M."/>
            <person name="Yin C."/>
            <person name="Cornejo O.E."/>
            <person name="Hulbert S.H."/>
            <person name="Chen X."/>
        </authorList>
    </citation>
    <scope>NUCLEOTIDE SEQUENCE [LARGE SCALE GENOMIC DNA]</scope>
    <source>
        <strain evidence="3">93TX-2</strain>
    </source>
</reference>
<dbReference type="GO" id="GO:0035861">
    <property type="term" value="C:site of double-strand break"/>
    <property type="evidence" value="ECO:0007669"/>
    <property type="project" value="TreeGrafter"/>
</dbReference>
<name>A0A2S4W9J3_9BASI</name>
<dbReference type="GO" id="GO:0006298">
    <property type="term" value="P:mismatch repair"/>
    <property type="evidence" value="ECO:0007669"/>
    <property type="project" value="TreeGrafter"/>
</dbReference>
<sequence length="406" mass="45575">MAMDCTDLRKREKARDAESICLQSSHEPQGISLIASLPSRLRNTTEETKFFAHRHVPQTFRQSYLLPNISSTGSAFRYSYTTWPRPQQSAFNQFSSGIINDDPLTTSAFDLQAGLPRFSSIRVVSLKSRLDRRTHMQTLTAFLRLENLHFTDAVLYTDPRVLEIVKRVGNNTKADKKIAEVGHVACRMSHRMAIEAADADDDQVTLILEDDVDMEAAFKYLAGTILRDVPKDWDMIFFGHTDFSNEARNGPDPSTSNFYIYKSVEPQAQVTAGFLSVTRAGGHGYALSRKGRKLILELLDNKRPEVYETDEGQPVDEIFMYLARLDRAKLYSVIPDLIVQVPLFKSDIFGTPAGFKDGMHNKKLLDSSLNRIALSSSTPAPQPAAKIPITIVHAPRTTARRSFLST</sequence>
<dbReference type="PANTHER" id="PTHR15114">
    <property type="entry name" value="REPLICATION PROTEIN A3"/>
    <property type="match status" value="1"/>
</dbReference>
<dbReference type="EMBL" id="PKSM01000066">
    <property type="protein sequence ID" value="POW18418.1"/>
    <property type="molecule type" value="Genomic_DNA"/>
</dbReference>
<dbReference type="GO" id="GO:0003684">
    <property type="term" value="F:damaged DNA binding"/>
    <property type="evidence" value="ECO:0007669"/>
    <property type="project" value="TreeGrafter"/>
</dbReference>
<dbReference type="GO" id="GO:0003697">
    <property type="term" value="F:single-stranded DNA binding"/>
    <property type="evidence" value="ECO:0007669"/>
    <property type="project" value="TreeGrafter"/>
</dbReference>
<dbReference type="VEuPathDB" id="FungiDB:PSTT_01285"/>
<organism evidence="2 3">
    <name type="scientific">Puccinia striiformis</name>
    <dbReference type="NCBI Taxonomy" id="27350"/>
    <lineage>
        <taxon>Eukaryota</taxon>
        <taxon>Fungi</taxon>
        <taxon>Dikarya</taxon>
        <taxon>Basidiomycota</taxon>
        <taxon>Pucciniomycotina</taxon>
        <taxon>Pucciniomycetes</taxon>
        <taxon>Pucciniales</taxon>
        <taxon>Pucciniaceae</taxon>
        <taxon>Puccinia</taxon>
    </lineage>
</organism>
<feature type="domain" description="Glycosyl transferase family 25" evidence="1">
    <location>
        <begin position="121"/>
        <end position="307"/>
    </location>
</feature>
<dbReference type="OrthoDB" id="47375at2759"/>
<dbReference type="Proteomes" id="UP000238274">
    <property type="component" value="Unassembled WGS sequence"/>
</dbReference>
<reference evidence="2 3" key="1">
    <citation type="submission" date="2017-12" db="EMBL/GenBank/DDBJ databases">
        <title>Gene loss provides genomic basis for host adaptation in cereal stripe rust fungi.</title>
        <authorList>
            <person name="Xia C."/>
        </authorList>
    </citation>
    <scope>NUCLEOTIDE SEQUENCE [LARGE SCALE GENOMIC DNA]</scope>
    <source>
        <strain evidence="2 3">93TX-2</strain>
    </source>
</reference>
<dbReference type="GO" id="GO:0006284">
    <property type="term" value="P:base-excision repair"/>
    <property type="evidence" value="ECO:0007669"/>
    <property type="project" value="TreeGrafter"/>
</dbReference>
<evidence type="ECO:0000259" key="1">
    <source>
        <dbReference type="Pfam" id="PF01755"/>
    </source>
</evidence>
<dbReference type="InterPro" id="IPR002654">
    <property type="entry name" value="Glyco_trans_25"/>
</dbReference>
<dbReference type="VEuPathDB" id="FungiDB:PSHT_05857"/>
<comment type="caution">
    <text evidence="2">The sequence shown here is derived from an EMBL/GenBank/DDBJ whole genome shotgun (WGS) entry which is preliminary data.</text>
</comment>
<gene>
    <name evidence="2" type="ORF">PSHT_05857</name>
</gene>
<dbReference type="GO" id="GO:0000724">
    <property type="term" value="P:double-strand break repair via homologous recombination"/>
    <property type="evidence" value="ECO:0007669"/>
    <property type="project" value="TreeGrafter"/>
</dbReference>
<dbReference type="GO" id="GO:0005662">
    <property type="term" value="C:DNA replication factor A complex"/>
    <property type="evidence" value="ECO:0007669"/>
    <property type="project" value="TreeGrafter"/>
</dbReference>
<evidence type="ECO:0000313" key="3">
    <source>
        <dbReference type="Proteomes" id="UP000238274"/>
    </source>
</evidence>